<evidence type="ECO:0000256" key="4">
    <source>
        <dbReference type="ARBA" id="ARBA00022692"/>
    </source>
</evidence>
<evidence type="ECO:0000313" key="11">
    <source>
        <dbReference type="Proteomes" id="UP001153642"/>
    </source>
</evidence>
<keyword evidence="10" id="KW-0675">Receptor</keyword>
<dbReference type="Pfam" id="PF13715">
    <property type="entry name" value="CarbopepD_reg_2"/>
    <property type="match status" value="1"/>
</dbReference>
<dbReference type="InterPro" id="IPR023996">
    <property type="entry name" value="TonB-dep_OMP_SusC/RagA"/>
</dbReference>
<organism evidence="10 11">
    <name type="scientific">Galbibacter pacificus</name>
    <dbReference type="NCBI Taxonomy" id="2996052"/>
    <lineage>
        <taxon>Bacteria</taxon>
        <taxon>Pseudomonadati</taxon>
        <taxon>Bacteroidota</taxon>
        <taxon>Flavobacteriia</taxon>
        <taxon>Flavobacteriales</taxon>
        <taxon>Flavobacteriaceae</taxon>
        <taxon>Galbibacter</taxon>
    </lineage>
</organism>
<dbReference type="NCBIfam" id="TIGR04057">
    <property type="entry name" value="SusC_RagA_signa"/>
    <property type="match status" value="1"/>
</dbReference>
<evidence type="ECO:0000259" key="9">
    <source>
        <dbReference type="Pfam" id="PF07715"/>
    </source>
</evidence>
<keyword evidence="11" id="KW-1185">Reference proteome</keyword>
<dbReference type="Gene3D" id="2.60.40.1120">
    <property type="entry name" value="Carboxypeptidase-like, regulatory domain"/>
    <property type="match status" value="1"/>
</dbReference>
<comment type="similarity">
    <text evidence="7">Belongs to the TonB-dependent receptor family.</text>
</comment>
<comment type="caution">
    <text evidence="10">The sequence shown here is derived from an EMBL/GenBank/DDBJ whole genome shotgun (WGS) entry which is preliminary data.</text>
</comment>
<keyword evidence="2 7" id="KW-0813">Transport</keyword>
<feature type="domain" description="TonB-dependent receptor plug" evidence="9">
    <location>
        <begin position="134"/>
        <end position="240"/>
    </location>
</feature>
<dbReference type="EMBL" id="JAPMUA010000001">
    <property type="protein sequence ID" value="MDG3584537.1"/>
    <property type="molecule type" value="Genomic_DNA"/>
</dbReference>
<dbReference type="InterPro" id="IPR036942">
    <property type="entry name" value="Beta-barrel_TonB_sf"/>
</dbReference>
<keyword evidence="8" id="KW-0732">Signal</keyword>
<dbReference type="InterPro" id="IPR008969">
    <property type="entry name" value="CarboxyPept-like_regulatory"/>
</dbReference>
<evidence type="ECO:0000256" key="6">
    <source>
        <dbReference type="ARBA" id="ARBA00023237"/>
    </source>
</evidence>
<feature type="chain" id="PRO_5047295316" evidence="8">
    <location>
        <begin position="36"/>
        <end position="1019"/>
    </location>
</feature>
<dbReference type="InterPro" id="IPR023997">
    <property type="entry name" value="TonB-dep_OMP_SusC/RagA_CS"/>
</dbReference>
<dbReference type="RefSeq" id="WP_277898297.1">
    <property type="nucleotide sequence ID" value="NZ_JAPMUA010000001.1"/>
</dbReference>
<dbReference type="Gene3D" id="2.170.130.10">
    <property type="entry name" value="TonB-dependent receptor, plug domain"/>
    <property type="match status" value="1"/>
</dbReference>
<dbReference type="Pfam" id="PF07715">
    <property type="entry name" value="Plug"/>
    <property type="match status" value="1"/>
</dbReference>
<dbReference type="PROSITE" id="PS52016">
    <property type="entry name" value="TONB_DEPENDENT_REC_3"/>
    <property type="match status" value="1"/>
</dbReference>
<dbReference type="InterPro" id="IPR037066">
    <property type="entry name" value="Plug_dom_sf"/>
</dbReference>
<comment type="subcellular location">
    <subcellularLocation>
        <location evidence="1 7">Cell outer membrane</location>
        <topology evidence="1 7">Multi-pass membrane protein</topology>
    </subcellularLocation>
</comment>
<accession>A0ABT6FMP5</accession>
<keyword evidence="5 7" id="KW-0472">Membrane</keyword>
<sequence length="1019" mass="112090">MKNKILGTRKRSGMMQSLSCTILLCILSISSNLFAQTASNTQQTIKGVVYDENSQPIPGATVIVKGTSKGTATDFDGNYELTITEPDAVLEFSYIGYKTMELPISGQTIIDATMELDVESLKEVVVVGYGTQLKRDVTGATSTVKAEEIVKRPIVQVEQALQGTASGVVVTQNSGQPGQGMSVRIRGANSITGNNEPLYVIDGNIGGNITGLNPNDIESMEILKDASATAIYGSRGANGVVLITTKMGNSGKMQVNFNTWLSKASIPKHLDLMNAYDFATVVNTTNVSTGGSPAFTEEDLTYFQEWGGTDWHKELEQKPLIQNYDLNISGGSPEMRYRVSYNHLDQPGLIVNQYFKKDIFRTNLDLKAGERIDLKINLSALQNKGRNNSYQGDLTDPFSQANIWDPTSPVRNPETGQYIKNSTYGSTGFNPVAQANGQLEDTSSRSINGTGVLVYRITDDLTFTTNNTYNMGSGYNQAFRGLDTDEGNTNGVRATVYSNKSWSFQNSNFLTYKKSIGVHDITLMGLYEQYKYENEWVRANSNNLSTPSLGYYNLGLGASQQTTSGYTSDALQSYMVRVNYAYKNKYLLTSSVRVDGSSHLTDKYSIFPSIALGWNISEENFLKDSEILTTLKLRASYGETGNQAVGAYSTIPRIQTGGPYFYDGVTPSVTTPLGPPVSSDLKWEITKQTDIGLDMAFFYGRLNLAVDVYNKNITDLLYNYQAPFYLGGDSYQRNLGALNNKGLDFSISGNPIDGDAFSWSTNFTMSFNRNKVKDLGGLDNIQVNNIGSAQSGTTYLKVGRPLGEFYGYKFLGTWKSSEAAEAAEYGMQPGDAKYEDVNGDNVYNTDDLMVIGNGSPDFSFGFINDLKYQNFTLSFMFQGTSGNEIYSQTMAYLWGGQGQAKTPTTQEALNMWTPENETNNPAFSNTGKNFINSSRYVYDASYIKLKNISLAYDLPKGLLDKFGLNNMQIYISGQNVFTITDYPGYDPEVNNAQNALTQGLEMGVIPNPRTYTVGFRLGF</sequence>
<dbReference type="Gene3D" id="2.40.170.20">
    <property type="entry name" value="TonB-dependent receptor, beta-barrel domain"/>
    <property type="match status" value="1"/>
</dbReference>
<dbReference type="NCBIfam" id="TIGR04056">
    <property type="entry name" value="OMP_RagA_SusC"/>
    <property type="match status" value="1"/>
</dbReference>
<dbReference type="SUPFAM" id="SSF56935">
    <property type="entry name" value="Porins"/>
    <property type="match status" value="1"/>
</dbReference>
<evidence type="ECO:0000256" key="1">
    <source>
        <dbReference type="ARBA" id="ARBA00004571"/>
    </source>
</evidence>
<name>A0ABT6FMP5_9FLAO</name>
<evidence type="ECO:0000256" key="2">
    <source>
        <dbReference type="ARBA" id="ARBA00022448"/>
    </source>
</evidence>
<gene>
    <name evidence="10" type="ORF">OSR52_01565</name>
</gene>
<evidence type="ECO:0000256" key="5">
    <source>
        <dbReference type="ARBA" id="ARBA00023136"/>
    </source>
</evidence>
<evidence type="ECO:0000256" key="7">
    <source>
        <dbReference type="PROSITE-ProRule" id="PRU01360"/>
    </source>
</evidence>
<reference evidence="10" key="1">
    <citation type="submission" date="2022-11" db="EMBL/GenBank/DDBJ databases">
        <title>High-quality draft genome sequence of Galbibacter sp. strain CMA-7.</title>
        <authorList>
            <person name="Wei L."/>
            <person name="Dong C."/>
            <person name="Shao Z."/>
        </authorList>
    </citation>
    <scope>NUCLEOTIDE SEQUENCE</scope>
    <source>
        <strain evidence="10">CMA-7</strain>
    </source>
</reference>
<dbReference type="InterPro" id="IPR039426">
    <property type="entry name" value="TonB-dep_rcpt-like"/>
</dbReference>
<evidence type="ECO:0000256" key="8">
    <source>
        <dbReference type="SAM" id="SignalP"/>
    </source>
</evidence>
<dbReference type="Proteomes" id="UP001153642">
    <property type="component" value="Unassembled WGS sequence"/>
</dbReference>
<evidence type="ECO:0000313" key="10">
    <source>
        <dbReference type="EMBL" id="MDG3584537.1"/>
    </source>
</evidence>
<keyword evidence="3 7" id="KW-1134">Transmembrane beta strand</keyword>
<keyword evidence="6 7" id="KW-0998">Cell outer membrane</keyword>
<evidence type="ECO:0000256" key="3">
    <source>
        <dbReference type="ARBA" id="ARBA00022452"/>
    </source>
</evidence>
<protein>
    <submittedName>
        <fullName evidence="10">TonB-dependent receptor</fullName>
    </submittedName>
</protein>
<keyword evidence="4 7" id="KW-0812">Transmembrane</keyword>
<feature type="signal peptide" evidence="8">
    <location>
        <begin position="1"/>
        <end position="35"/>
    </location>
</feature>
<dbReference type="InterPro" id="IPR012910">
    <property type="entry name" value="Plug_dom"/>
</dbReference>
<proteinExistence type="inferred from homology"/>
<dbReference type="SUPFAM" id="SSF49464">
    <property type="entry name" value="Carboxypeptidase regulatory domain-like"/>
    <property type="match status" value="1"/>
</dbReference>